<name>A0A7R8WHM0_9CRUS</name>
<protein>
    <submittedName>
        <fullName evidence="1">Uncharacterized protein</fullName>
    </submittedName>
</protein>
<dbReference type="EMBL" id="OB663940">
    <property type="protein sequence ID" value="CAD7231852.1"/>
    <property type="molecule type" value="Genomic_DNA"/>
</dbReference>
<dbReference type="GO" id="GO:0005737">
    <property type="term" value="C:cytoplasm"/>
    <property type="evidence" value="ECO:0007669"/>
    <property type="project" value="TreeGrafter"/>
</dbReference>
<dbReference type="GO" id="GO:0005681">
    <property type="term" value="C:spliceosomal complex"/>
    <property type="evidence" value="ECO:0007669"/>
    <property type="project" value="TreeGrafter"/>
</dbReference>
<dbReference type="AlphaFoldDB" id="A0A7R8WHM0"/>
<evidence type="ECO:0000313" key="1">
    <source>
        <dbReference type="EMBL" id="CAD7231852.1"/>
    </source>
</evidence>
<dbReference type="OrthoDB" id="265955at2759"/>
<organism evidence="1">
    <name type="scientific">Cyprideis torosa</name>
    <dbReference type="NCBI Taxonomy" id="163714"/>
    <lineage>
        <taxon>Eukaryota</taxon>
        <taxon>Metazoa</taxon>
        <taxon>Ecdysozoa</taxon>
        <taxon>Arthropoda</taxon>
        <taxon>Crustacea</taxon>
        <taxon>Oligostraca</taxon>
        <taxon>Ostracoda</taxon>
        <taxon>Podocopa</taxon>
        <taxon>Podocopida</taxon>
        <taxon>Cytherocopina</taxon>
        <taxon>Cytheroidea</taxon>
        <taxon>Cytherideidae</taxon>
        <taxon>Cyprideis</taxon>
    </lineage>
</organism>
<accession>A0A7R8WHM0</accession>
<dbReference type="PANTHER" id="PTHR21737">
    <property type="entry name" value="POLYGLUTAMINE BINDING PROTEIN 1/MARVEL MEMBRANE-ASSOCIATING DOMAIN CONTAINING 3"/>
    <property type="match status" value="1"/>
</dbReference>
<reference evidence="1" key="1">
    <citation type="submission" date="2020-11" db="EMBL/GenBank/DDBJ databases">
        <authorList>
            <person name="Tran Van P."/>
        </authorList>
    </citation>
    <scope>NUCLEOTIDE SEQUENCE</scope>
</reference>
<sequence>MERVKALEEKRRRKEALKANETPEEKRIRRLMKKEAKEKKKREKMGWDNEYALFTDADNPFGDAHLHQTFVWKKKLEKEGLADLGSEEIEERNRQKMIEMRDELEKVKARRQQYELEKAAREEESALEQRRKEAAQFREWEKQEDSFHLQQAKLRSKIRIQDGRAKPIDLLAKYISAEEDLDEVEMHEPYTYLNGLGVGDLEDLQEDIKCFDLDVLKLFRGRG</sequence>
<dbReference type="InterPro" id="IPR018816">
    <property type="entry name" value="Cactin_central"/>
</dbReference>
<gene>
    <name evidence="1" type="ORF">CTOB1V02_LOCUS9695</name>
</gene>
<dbReference type="PANTHER" id="PTHR21737:SF4">
    <property type="entry name" value="SPLICING FACTOR CACTIN"/>
    <property type="match status" value="1"/>
</dbReference>
<dbReference type="GO" id="GO:0045292">
    <property type="term" value="P:mRNA cis splicing, via spliceosome"/>
    <property type="evidence" value="ECO:0007669"/>
    <property type="project" value="TreeGrafter"/>
</dbReference>
<dbReference type="Pfam" id="PF10312">
    <property type="entry name" value="Cactin_mid"/>
    <property type="match status" value="1"/>
</dbReference>
<proteinExistence type="predicted"/>